<dbReference type="GO" id="GO:0008270">
    <property type="term" value="F:zinc ion binding"/>
    <property type="evidence" value="ECO:0007669"/>
    <property type="project" value="UniProtKB-KW"/>
</dbReference>
<dbReference type="SUPFAM" id="SSF46955">
    <property type="entry name" value="Putative DNA-binding domain"/>
    <property type="match status" value="1"/>
</dbReference>
<dbReference type="InterPro" id="IPR022652">
    <property type="entry name" value="Znf_XPA_CS"/>
</dbReference>
<evidence type="ECO:0000313" key="12">
    <source>
        <dbReference type="EMBL" id="ACO15372.1"/>
    </source>
</evidence>
<dbReference type="PANTHER" id="PTHR10142">
    <property type="entry name" value="DNA REPAIR PROTEIN COMPLEMENTING XP-A CELLS"/>
    <property type="match status" value="1"/>
</dbReference>
<dbReference type="CDD" id="cd21076">
    <property type="entry name" value="DBD_XPA"/>
    <property type="match status" value="1"/>
</dbReference>
<evidence type="ECO:0000256" key="8">
    <source>
        <dbReference type="ARBA" id="ARBA00023204"/>
    </source>
</evidence>
<evidence type="ECO:0000256" key="5">
    <source>
        <dbReference type="ARBA" id="ARBA00022771"/>
    </source>
</evidence>
<dbReference type="GO" id="GO:0000110">
    <property type="term" value="C:nucleotide-excision repair factor 1 complex"/>
    <property type="evidence" value="ECO:0007669"/>
    <property type="project" value="TreeGrafter"/>
</dbReference>
<feature type="compositionally biased region" description="Acidic residues" evidence="10">
    <location>
        <begin position="1"/>
        <end position="15"/>
    </location>
</feature>
<gene>
    <name evidence="12" type="primary">XPA</name>
</gene>
<keyword evidence="4" id="KW-0227">DNA damage</keyword>
<accession>C1C269</accession>
<dbReference type="Pfam" id="PF01286">
    <property type="entry name" value="XPA_N"/>
    <property type="match status" value="1"/>
</dbReference>
<proteinExistence type="evidence at transcript level"/>
<dbReference type="PANTHER" id="PTHR10142:SF0">
    <property type="entry name" value="DNA REPAIR PROTEIN COMPLEMENTING XP-A CELLS"/>
    <property type="match status" value="1"/>
</dbReference>
<keyword evidence="9" id="KW-0539">Nucleus</keyword>
<dbReference type="Gene3D" id="3.90.530.10">
    <property type="entry name" value="XPA C-terminal domain"/>
    <property type="match status" value="1"/>
</dbReference>
<evidence type="ECO:0000256" key="10">
    <source>
        <dbReference type="SAM" id="MobiDB-lite"/>
    </source>
</evidence>
<dbReference type="GO" id="GO:1901255">
    <property type="term" value="P:nucleotide-excision repair involved in interstrand cross-link repair"/>
    <property type="evidence" value="ECO:0007669"/>
    <property type="project" value="TreeGrafter"/>
</dbReference>
<feature type="domain" description="XPA C-terminal" evidence="11">
    <location>
        <begin position="143"/>
        <end position="192"/>
    </location>
</feature>
<keyword evidence="5" id="KW-0863">Zinc-finger</keyword>
<dbReference type="EMBL" id="BT080948">
    <property type="protein sequence ID" value="ACO15372.1"/>
    <property type="molecule type" value="mRNA"/>
</dbReference>
<feature type="region of interest" description="Disordered" evidence="10">
    <location>
        <begin position="70"/>
        <end position="102"/>
    </location>
</feature>
<dbReference type="InterPro" id="IPR000465">
    <property type="entry name" value="XPA/RAD14"/>
</dbReference>
<evidence type="ECO:0000256" key="7">
    <source>
        <dbReference type="ARBA" id="ARBA00023125"/>
    </source>
</evidence>
<sequence>MSTEEDIFEEEDDFEALLSSEDPRGETSLLSSENSRVETSLSSVQKERIERNHRKALALKLAKEKIKNGRCKEKDSGAGFFIPPEDEGSEAGASSKAQERSAPFIGDGMPECLECEEEFSESYLLTTFDHPICDKCKENEHNTLITKTEAKKTFLLKDCDLDRREPPLKFIIKKNPHNPRWGEMKLYLRYQVESRALEVWGSEKALEAEIAKADGRKLNMKQKRFDKKIKELRMKVRGSLFSKKLDDGIHTHTFGEEVYHEEEDEYSKTCTECGYKNTYEKM</sequence>
<feature type="compositionally biased region" description="Polar residues" evidence="10">
    <location>
        <begin position="28"/>
        <end position="44"/>
    </location>
</feature>
<dbReference type="GO" id="GO:0000715">
    <property type="term" value="P:nucleotide-excision repair, DNA damage recognition"/>
    <property type="evidence" value="ECO:0007669"/>
    <property type="project" value="TreeGrafter"/>
</dbReference>
<protein>
    <submittedName>
        <fullName evidence="12">DNA-repair protein complementing XP-A cells homolog</fullName>
    </submittedName>
</protein>
<evidence type="ECO:0000256" key="3">
    <source>
        <dbReference type="ARBA" id="ARBA00022723"/>
    </source>
</evidence>
<dbReference type="AlphaFoldDB" id="C1C269"/>
<reference evidence="12" key="1">
    <citation type="submission" date="2009-03" db="EMBL/GenBank/DDBJ databases">
        <title>Caligus clemensi ESTs and full-length cDNAs.</title>
        <authorList>
            <person name="Yasuike M."/>
            <person name="von Schalburg K."/>
            <person name="Cooper G."/>
            <person name="Leong J."/>
            <person name="Jones S.R.M."/>
            <person name="Koop B.F."/>
        </authorList>
    </citation>
    <scope>NUCLEOTIDE SEQUENCE</scope>
    <source>
        <tissue evidence="12">Whole</tissue>
    </source>
</reference>
<evidence type="ECO:0000256" key="1">
    <source>
        <dbReference type="ARBA" id="ARBA00004123"/>
    </source>
</evidence>
<dbReference type="InterPro" id="IPR009061">
    <property type="entry name" value="DNA-bd_dom_put_sf"/>
</dbReference>
<dbReference type="GO" id="GO:0070914">
    <property type="term" value="P:UV-damage excision repair"/>
    <property type="evidence" value="ECO:0007669"/>
    <property type="project" value="TreeGrafter"/>
</dbReference>
<evidence type="ECO:0000256" key="4">
    <source>
        <dbReference type="ARBA" id="ARBA00022763"/>
    </source>
</evidence>
<evidence type="ECO:0000259" key="11">
    <source>
        <dbReference type="Pfam" id="PF05181"/>
    </source>
</evidence>
<dbReference type="SUPFAM" id="SSF57716">
    <property type="entry name" value="Glucocorticoid receptor-like (DNA-binding domain)"/>
    <property type="match status" value="1"/>
</dbReference>
<dbReference type="GO" id="GO:0006284">
    <property type="term" value="P:base-excision repair"/>
    <property type="evidence" value="ECO:0007669"/>
    <property type="project" value="TreeGrafter"/>
</dbReference>
<feature type="region of interest" description="Disordered" evidence="10">
    <location>
        <begin position="1"/>
        <end position="48"/>
    </location>
</feature>
<dbReference type="Pfam" id="PF05181">
    <property type="entry name" value="XPA_C"/>
    <property type="match status" value="1"/>
</dbReference>
<keyword evidence="6" id="KW-0862">Zinc</keyword>
<keyword evidence="3" id="KW-0479">Metal-binding</keyword>
<comment type="similarity">
    <text evidence="2">Belongs to the XPA family.</text>
</comment>
<dbReference type="NCBIfam" id="TIGR00598">
    <property type="entry name" value="rad14"/>
    <property type="match status" value="1"/>
</dbReference>
<keyword evidence="7" id="KW-0238">DNA-binding</keyword>
<name>C1C269_CALCM</name>
<keyword evidence="8" id="KW-0234">DNA repair</keyword>
<comment type="subcellular location">
    <subcellularLocation>
        <location evidence="1">Nucleus</location>
    </subcellularLocation>
</comment>
<dbReference type="InterPro" id="IPR037129">
    <property type="entry name" value="XPA_sf"/>
</dbReference>
<evidence type="ECO:0000256" key="9">
    <source>
        <dbReference type="ARBA" id="ARBA00023242"/>
    </source>
</evidence>
<dbReference type="GO" id="GO:0003684">
    <property type="term" value="F:damaged DNA binding"/>
    <property type="evidence" value="ECO:0007669"/>
    <property type="project" value="InterPro"/>
</dbReference>
<dbReference type="InterPro" id="IPR022656">
    <property type="entry name" value="XPA_C"/>
</dbReference>
<evidence type="ECO:0000256" key="6">
    <source>
        <dbReference type="ARBA" id="ARBA00022833"/>
    </source>
</evidence>
<organism evidence="12">
    <name type="scientific">Caligus clemensi</name>
    <name type="common">Sea louse</name>
    <dbReference type="NCBI Taxonomy" id="344056"/>
    <lineage>
        <taxon>Eukaryota</taxon>
        <taxon>Metazoa</taxon>
        <taxon>Ecdysozoa</taxon>
        <taxon>Arthropoda</taxon>
        <taxon>Crustacea</taxon>
        <taxon>Multicrustacea</taxon>
        <taxon>Hexanauplia</taxon>
        <taxon>Copepoda</taxon>
        <taxon>Siphonostomatoida</taxon>
        <taxon>Caligidae</taxon>
        <taxon>Caligus</taxon>
    </lineage>
</organism>
<evidence type="ECO:0000256" key="2">
    <source>
        <dbReference type="ARBA" id="ARBA00005548"/>
    </source>
</evidence>